<keyword evidence="4" id="KW-1185">Reference proteome</keyword>
<reference evidence="3 4" key="1">
    <citation type="submission" date="2016-11" db="EMBL/GenBank/DDBJ databases">
        <title>The macronuclear genome of Stentor coeruleus: a giant cell with tiny introns.</title>
        <authorList>
            <person name="Slabodnick M."/>
            <person name="Ruby J.G."/>
            <person name="Reiff S.B."/>
            <person name="Swart E.C."/>
            <person name="Gosai S."/>
            <person name="Prabakaran S."/>
            <person name="Witkowska E."/>
            <person name="Larue G.E."/>
            <person name="Fisher S."/>
            <person name="Freeman R.M."/>
            <person name="Gunawardena J."/>
            <person name="Chu W."/>
            <person name="Stover N.A."/>
            <person name="Gregory B.D."/>
            <person name="Nowacki M."/>
            <person name="Derisi J."/>
            <person name="Roy S.W."/>
            <person name="Marshall W.F."/>
            <person name="Sood P."/>
        </authorList>
    </citation>
    <scope>NUCLEOTIDE SEQUENCE [LARGE SCALE GENOMIC DNA]</scope>
    <source>
        <strain evidence="3">WM001</strain>
    </source>
</reference>
<evidence type="ECO:0008006" key="5">
    <source>
        <dbReference type="Google" id="ProtNLM"/>
    </source>
</evidence>
<dbReference type="Gene3D" id="3.90.190.10">
    <property type="entry name" value="Protein tyrosine phosphatase superfamily"/>
    <property type="match status" value="1"/>
</dbReference>
<dbReference type="OrthoDB" id="2017893at2759"/>
<dbReference type="InterPro" id="IPR000387">
    <property type="entry name" value="Tyr_Pase_dom"/>
</dbReference>
<gene>
    <name evidence="3" type="ORF">SteCoe_34276</name>
</gene>
<sequence length="713" mass="83025">MGSLISVDRDLTHLDDLLSISPSSFKTSKVSHLHSHHLKLWRFYEDPSSNESIQIQGVNLTEPQIFKNKECYLVLLIYKKDSQLKFNGYPHTIWGMIESLSNLTPRGLENIFTSDESACLDTFLLSRREQENNEMHFMLFVWNGKTASSLLKAYALTKGFELDQHLVKGKAQILQNLFSGVVIRGKNIQVSQVITLESAFQYDTNMNRQPDCPVYLLQWLWPENPAPSPGSKPLFTKFRETFLNSSEPPMFIRLAEEKPVPKLNIAMKEKLEIKPKIEMKPKLTALSLSGLKTREDERVQLQNLSKKEFDMLDDNLDVRDTNRKEIKLKYYSEMLSELCPGLFVGSDIVARDKSKLKSFGVTHIINCAANVCRNYYPEDFTYKHFFLKDARTESIECIFYECIEFIQSSIKSGGKVFVHCMQGVSRSVTVCLAYIIFTQQKTFEQVFSDAKNLRGICSPNTGFQVQLIWWYKRLTEDFDAVPIFPRVFSIGSHQKEQPHKIVPRLLTQPLYFGADFLSLDSRGVFIIQARNITYMWIGRELSPCNREKYMEVAYKHYNCLKEFEKAGKLVEFKEGNENEEFWGLWKESNHRGSNNEQWNGWYYDLNMVQDEEPQELQQDDNEEEEIVNKPKLYIYPESKGIGVFEDEELVEDAFLCLCTTEKCYTWKGIDVRVSEKEEIEFIQAVTRDYYGSPRFDTVQEEPGDESYDFLNYF</sequence>
<dbReference type="PANTHER" id="PTHR46381:SF2">
    <property type="entry name" value="MAP KINASE PHOSPHATASE"/>
    <property type="match status" value="1"/>
</dbReference>
<dbReference type="InterPro" id="IPR000340">
    <property type="entry name" value="Dual-sp_phosphatase_cat-dom"/>
</dbReference>
<evidence type="ECO:0000259" key="1">
    <source>
        <dbReference type="PROSITE" id="PS50054"/>
    </source>
</evidence>
<evidence type="ECO:0000313" key="3">
    <source>
        <dbReference type="EMBL" id="OMJ68307.1"/>
    </source>
</evidence>
<dbReference type="InterPro" id="IPR029021">
    <property type="entry name" value="Prot-tyrosine_phosphatase-like"/>
</dbReference>
<proteinExistence type="predicted"/>
<protein>
    <recommendedName>
        <fullName evidence="5">Protein-serine/threonine phosphatase</fullName>
    </recommendedName>
</protein>
<organism evidence="3 4">
    <name type="scientific">Stentor coeruleus</name>
    <dbReference type="NCBI Taxonomy" id="5963"/>
    <lineage>
        <taxon>Eukaryota</taxon>
        <taxon>Sar</taxon>
        <taxon>Alveolata</taxon>
        <taxon>Ciliophora</taxon>
        <taxon>Postciliodesmatophora</taxon>
        <taxon>Heterotrichea</taxon>
        <taxon>Heterotrichida</taxon>
        <taxon>Stentoridae</taxon>
        <taxon>Stentor</taxon>
    </lineage>
</organism>
<accession>A0A1R2AUY4</accession>
<dbReference type="PROSITE" id="PS50054">
    <property type="entry name" value="TYR_PHOSPHATASE_DUAL"/>
    <property type="match status" value="1"/>
</dbReference>
<dbReference type="SMART" id="SM00195">
    <property type="entry name" value="DSPc"/>
    <property type="match status" value="1"/>
</dbReference>
<dbReference type="Pfam" id="PF00782">
    <property type="entry name" value="DSPc"/>
    <property type="match status" value="1"/>
</dbReference>
<dbReference type="SUPFAM" id="SSF55753">
    <property type="entry name" value="Actin depolymerizing proteins"/>
    <property type="match status" value="2"/>
</dbReference>
<dbReference type="AlphaFoldDB" id="A0A1R2AUY4"/>
<dbReference type="CDD" id="cd14498">
    <property type="entry name" value="DSP"/>
    <property type="match status" value="1"/>
</dbReference>
<dbReference type="InterPro" id="IPR029006">
    <property type="entry name" value="ADF-H/Gelsolin-like_dom_sf"/>
</dbReference>
<dbReference type="Proteomes" id="UP000187209">
    <property type="component" value="Unassembled WGS sequence"/>
</dbReference>
<dbReference type="SUPFAM" id="SSF52799">
    <property type="entry name" value="(Phosphotyrosine protein) phosphatases II"/>
    <property type="match status" value="1"/>
</dbReference>
<name>A0A1R2AUY4_9CILI</name>
<dbReference type="PANTHER" id="PTHR46381">
    <property type="entry name" value="MKPA PROTEIN"/>
    <property type="match status" value="1"/>
</dbReference>
<feature type="domain" description="Tyrosine specific protein phosphatases" evidence="2">
    <location>
        <begin position="397"/>
        <end position="454"/>
    </location>
</feature>
<feature type="domain" description="Tyrosine-protein phosphatase" evidence="1">
    <location>
        <begin position="330"/>
        <end position="476"/>
    </location>
</feature>
<dbReference type="Gene3D" id="3.40.20.10">
    <property type="entry name" value="Severin"/>
    <property type="match status" value="1"/>
</dbReference>
<comment type="caution">
    <text evidence="3">The sequence shown here is derived from an EMBL/GenBank/DDBJ whole genome shotgun (WGS) entry which is preliminary data.</text>
</comment>
<dbReference type="EMBL" id="MPUH01001351">
    <property type="protein sequence ID" value="OMJ68307.1"/>
    <property type="molecule type" value="Genomic_DNA"/>
</dbReference>
<evidence type="ECO:0000259" key="2">
    <source>
        <dbReference type="PROSITE" id="PS50056"/>
    </source>
</evidence>
<dbReference type="InterPro" id="IPR020422">
    <property type="entry name" value="TYR_PHOSPHATASE_DUAL_dom"/>
</dbReference>
<evidence type="ECO:0000313" key="4">
    <source>
        <dbReference type="Proteomes" id="UP000187209"/>
    </source>
</evidence>
<dbReference type="PROSITE" id="PS50056">
    <property type="entry name" value="TYR_PHOSPHATASE_2"/>
    <property type="match status" value="1"/>
</dbReference>